<dbReference type="Pfam" id="PF20455">
    <property type="entry name" value="DUF6708"/>
    <property type="match status" value="1"/>
</dbReference>
<dbReference type="EMBL" id="CP016023">
    <property type="protein sequence ID" value="ANJ75401.1"/>
    <property type="molecule type" value="Genomic_DNA"/>
</dbReference>
<accession>A0A192A571</accession>
<sequence length="375" mass="43019">MFVRENAYARKRNRSSEEGRKYLNVEGQRQWRVDEPSDAEGVSLPGRCVFAQNDAYLEICNPGWDLQWRAGIGNFFVVIPALLMIWWWFGFAIYPLISDGVIFFFVKTSLGEGDKVLLWMGWLLFFPLAIGCGFLLYLWFFVGGMRTAFFTLARGRIRFNRSKRKIYVLRPKYCGGNVVIDWEKVVALLKPEGVRRGDKETVQAIALYHPSSDQAGGDSNEDAIFVGPTLLFRDLQAAGMWEYIRRYMEEGPTVDQIPSNAPSNYMHVPRYLPQEYTTYCGKPSWRQYVLEQKPGFMEATCHMMSQVTCVWPRFPKEWESDSGLGEPEDRPVQTGAVMTAIVYRAQGRLSPEDNIEFLRHWGTKDALSEAVSEAA</sequence>
<dbReference type="STRING" id="190721.ACS15_5048"/>
<dbReference type="GeneID" id="61528946"/>
<dbReference type="Proteomes" id="UP000078572">
    <property type="component" value="Chromosome 2"/>
</dbReference>
<reference evidence="3" key="1">
    <citation type="submission" date="2016-06" db="EMBL/GenBank/DDBJ databases">
        <authorList>
            <person name="Xu Y."/>
            <person name="Nagy A."/>
            <person name="Yan X."/>
            <person name="Kim S.W."/>
            <person name="Haley B."/>
            <person name="Liu N.T."/>
            <person name="Nou X."/>
        </authorList>
    </citation>
    <scope>NUCLEOTIDE SEQUENCE [LARGE SCALE GENOMIC DNA]</scope>
    <source>
        <strain evidence="3">ATCC 49129</strain>
    </source>
</reference>
<protein>
    <recommendedName>
        <fullName evidence="1">DUF6708 domain-containing protein</fullName>
    </recommendedName>
</protein>
<dbReference type="RefSeq" id="WP_064807976.1">
    <property type="nucleotide sequence ID" value="NZ_CP016023.1"/>
</dbReference>
<feature type="domain" description="DUF6708" evidence="1">
    <location>
        <begin position="136"/>
        <end position="262"/>
    </location>
</feature>
<evidence type="ECO:0000259" key="1">
    <source>
        <dbReference type="Pfam" id="PF20455"/>
    </source>
</evidence>
<proteinExistence type="predicted"/>
<evidence type="ECO:0000313" key="2">
    <source>
        <dbReference type="EMBL" id="ANJ75401.1"/>
    </source>
</evidence>
<dbReference type="OrthoDB" id="8915060at2"/>
<organism evidence="2 3">
    <name type="scientific">Ralstonia insidiosa</name>
    <dbReference type="NCBI Taxonomy" id="190721"/>
    <lineage>
        <taxon>Bacteria</taxon>
        <taxon>Pseudomonadati</taxon>
        <taxon>Pseudomonadota</taxon>
        <taxon>Betaproteobacteria</taxon>
        <taxon>Burkholderiales</taxon>
        <taxon>Burkholderiaceae</taxon>
        <taxon>Ralstonia</taxon>
    </lineage>
</organism>
<evidence type="ECO:0000313" key="3">
    <source>
        <dbReference type="Proteomes" id="UP000078572"/>
    </source>
</evidence>
<gene>
    <name evidence="2" type="ORF">A9Y76_23170</name>
</gene>
<name>A0A192A571_9RALS</name>
<dbReference type="AlphaFoldDB" id="A0A192A571"/>
<keyword evidence="3" id="KW-1185">Reference proteome</keyword>
<dbReference type="InterPro" id="IPR046554">
    <property type="entry name" value="DUF6708"/>
</dbReference>